<accession>A0A399RQK2</accession>
<comment type="function">
    <text evidence="1">May be involved in the biogenesis of curli organelles.</text>
</comment>
<gene>
    <name evidence="6" type="ORF">D1627_16490</name>
</gene>
<evidence type="ECO:0000256" key="5">
    <source>
        <dbReference type="SAM" id="SignalP"/>
    </source>
</evidence>
<evidence type="ECO:0000313" key="7">
    <source>
        <dbReference type="Proteomes" id="UP000266005"/>
    </source>
</evidence>
<organism evidence="6 7">
    <name type="scientific">Pontibacter oryzae</name>
    <dbReference type="NCBI Taxonomy" id="2304593"/>
    <lineage>
        <taxon>Bacteria</taxon>
        <taxon>Pseudomonadati</taxon>
        <taxon>Bacteroidota</taxon>
        <taxon>Cytophagia</taxon>
        <taxon>Cytophagales</taxon>
        <taxon>Hymenobacteraceae</taxon>
        <taxon>Pontibacter</taxon>
    </lineage>
</organism>
<dbReference type="Pfam" id="PF10614">
    <property type="entry name" value="CsgF"/>
    <property type="match status" value="1"/>
</dbReference>
<comment type="caution">
    <text evidence="6">The sequence shown here is derived from an EMBL/GenBank/DDBJ whole genome shotgun (WGS) entry which is preliminary data.</text>
</comment>
<dbReference type="Proteomes" id="UP000266005">
    <property type="component" value="Unassembled WGS sequence"/>
</dbReference>
<feature type="region of interest" description="Disordered" evidence="4">
    <location>
        <begin position="51"/>
        <end position="74"/>
    </location>
</feature>
<keyword evidence="7" id="KW-1185">Reference proteome</keyword>
<evidence type="ECO:0000256" key="1">
    <source>
        <dbReference type="ARBA" id="ARBA00003989"/>
    </source>
</evidence>
<evidence type="ECO:0000256" key="2">
    <source>
        <dbReference type="ARBA" id="ARBA00014031"/>
    </source>
</evidence>
<name>A0A399RQK2_9BACT</name>
<dbReference type="AlphaFoldDB" id="A0A399RQK2"/>
<evidence type="ECO:0000256" key="3">
    <source>
        <dbReference type="ARBA" id="ARBA00022729"/>
    </source>
</evidence>
<dbReference type="EMBL" id="QWGE01000006">
    <property type="protein sequence ID" value="RIJ33976.1"/>
    <property type="molecule type" value="Genomic_DNA"/>
</dbReference>
<dbReference type="OrthoDB" id="1443407at2"/>
<evidence type="ECO:0000313" key="6">
    <source>
        <dbReference type="EMBL" id="RIJ33976.1"/>
    </source>
</evidence>
<keyword evidence="3 5" id="KW-0732">Signal</keyword>
<reference evidence="7" key="1">
    <citation type="submission" date="2018-08" db="EMBL/GenBank/DDBJ databases">
        <title>Mucilaginibacter sp. MYSH2.</title>
        <authorList>
            <person name="Seo T."/>
        </authorList>
    </citation>
    <scope>NUCLEOTIDE SEQUENCE [LARGE SCALE GENOMIC DNA]</scope>
    <source>
        <strain evidence="7">KIRAN</strain>
    </source>
</reference>
<dbReference type="InterPro" id="IPR018893">
    <property type="entry name" value="T8SS_CsgF"/>
</dbReference>
<proteinExistence type="predicted"/>
<sequence length="142" mass="15662">MKKTYLIGFIFTLLYLTCNAAQAQDFVYQPVNPAFGGETFNYQWLQSSAQSQDRLKDPDALTSSGASKQDPLDSFKSNLERQILSQLSRQLITSQFGEGGLEPGSYTIGNYQIEVTEGSNGVIIQIVDIGTGNQTTVTIPYY</sequence>
<dbReference type="RefSeq" id="WP_119433386.1">
    <property type="nucleotide sequence ID" value="NZ_QWGE01000006.1"/>
</dbReference>
<feature type="signal peptide" evidence="5">
    <location>
        <begin position="1"/>
        <end position="23"/>
    </location>
</feature>
<protein>
    <recommendedName>
        <fullName evidence="2">Curli production assembly/transport component CsgF</fullName>
    </recommendedName>
</protein>
<evidence type="ECO:0000256" key="4">
    <source>
        <dbReference type="SAM" id="MobiDB-lite"/>
    </source>
</evidence>
<feature type="chain" id="PRO_5017420652" description="Curli production assembly/transport component CsgF" evidence="5">
    <location>
        <begin position="24"/>
        <end position="142"/>
    </location>
</feature>